<dbReference type="RefSeq" id="WP_121660199.1">
    <property type="nucleotide sequence ID" value="NZ_BMEK01000003.1"/>
</dbReference>
<keyword evidence="2" id="KW-1185">Reference proteome</keyword>
<protein>
    <submittedName>
        <fullName evidence="1">DUF3046 domain-containing protein</fullName>
    </submittedName>
</protein>
<sequence>MKLSEFKLALTTEFGGAYGRVIAHDLVLRELGSRTADEALAAGVQPRAVWLALCREADVPEERWHGVGVRPPQS</sequence>
<proteinExistence type="predicted"/>
<dbReference type="Pfam" id="PF11248">
    <property type="entry name" value="DUF3046"/>
    <property type="match status" value="1"/>
</dbReference>
<evidence type="ECO:0000313" key="2">
    <source>
        <dbReference type="Proteomes" id="UP000282460"/>
    </source>
</evidence>
<comment type="caution">
    <text evidence="1">The sequence shown here is derived from an EMBL/GenBank/DDBJ whole genome shotgun (WGS) entry which is preliminary data.</text>
</comment>
<name>A0A3L7ISS9_9MICO</name>
<dbReference type="InterPro" id="IPR021408">
    <property type="entry name" value="DUF3046"/>
</dbReference>
<gene>
    <name evidence="1" type="ORF">D9V28_13015</name>
</gene>
<dbReference type="Proteomes" id="UP000282460">
    <property type="component" value="Unassembled WGS sequence"/>
</dbReference>
<reference evidence="1 2" key="1">
    <citation type="submission" date="2018-10" db="EMBL/GenBank/DDBJ databases">
        <authorList>
            <person name="Li J."/>
        </authorList>
    </citation>
    <scope>NUCLEOTIDE SEQUENCE [LARGE SCALE GENOMIC DNA]</scope>
    <source>
        <strain evidence="1 2">ZD1-4</strain>
    </source>
</reference>
<dbReference type="OrthoDB" id="3215033at2"/>
<dbReference type="EMBL" id="RCWJ01000004">
    <property type="protein sequence ID" value="RLQ81288.1"/>
    <property type="molecule type" value="Genomic_DNA"/>
</dbReference>
<evidence type="ECO:0000313" key="1">
    <source>
        <dbReference type="EMBL" id="RLQ81288.1"/>
    </source>
</evidence>
<dbReference type="AlphaFoldDB" id="A0A3L7ISS9"/>
<organism evidence="1 2">
    <name type="scientific">Mycetocola zhadangensis</name>
    <dbReference type="NCBI Taxonomy" id="1164595"/>
    <lineage>
        <taxon>Bacteria</taxon>
        <taxon>Bacillati</taxon>
        <taxon>Actinomycetota</taxon>
        <taxon>Actinomycetes</taxon>
        <taxon>Micrococcales</taxon>
        <taxon>Microbacteriaceae</taxon>
        <taxon>Mycetocola</taxon>
    </lineage>
</organism>
<accession>A0A3L7ISS9</accession>